<organism evidence="2 3">
    <name type="scientific">Mesorhizobium marinum</name>
    <dbReference type="NCBI Taxonomy" id="3228790"/>
    <lineage>
        <taxon>Bacteria</taxon>
        <taxon>Pseudomonadati</taxon>
        <taxon>Pseudomonadota</taxon>
        <taxon>Alphaproteobacteria</taxon>
        <taxon>Hyphomicrobiales</taxon>
        <taxon>Phyllobacteriaceae</taxon>
        <taxon>Mesorhizobium</taxon>
    </lineage>
</organism>
<name>A0ABV3QXB9_9HYPH</name>
<evidence type="ECO:0000259" key="1">
    <source>
        <dbReference type="PROSITE" id="PS51688"/>
    </source>
</evidence>
<dbReference type="EMBL" id="JBFOCI010000002">
    <property type="protein sequence ID" value="MEW9805450.1"/>
    <property type="molecule type" value="Genomic_DNA"/>
</dbReference>
<reference evidence="2 3" key="1">
    <citation type="submission" date="2024-06" db="EMBL/GenBank/DDBJ databases">
        <authorList>
            <person name="Tuo L."/>
        </authorList>
    </citation>
    <scope>NUCLEOTIDE SEQUENCE [LARGE SCALE GENOMIC DNA]</scope>
    <source>
        <strain evidence="2 3">ZMM04-5</strain>
    </source>
</reference>
<protein>
    <submittedName>
        <fullName evidence="2">Tail fiber domain-containing protein</fullName>
    </submittedName>
</protein>
<comment type="caution">
    <text evidence="2">The sequence shown here is derived from an EMBL/GenBank/DDBJ whole genome shotgun (WGS) entry which is preliminary data.</text>
</comment>
<proteinExistence type="predicted"/>
<sequence length="106" mass="11683">MKKTYVKPELVKSAMLTRVAASAVAAASAAEVKESDVRLKRDIERVGSAPNGLPLYTFRYLWSDAVYRGVMAQDVLEVFPEAVSTMPGGFLGVRYDMLGLEMTRVH</sequence>
<keyword evidence="3" id="KW-1185">Reference proteome</keyword>
<feature type="domain" description="Peptidase S74" evidence="1">
    <location>
        <begin position="28"/>
        <end position="106"/>
    </location>
</feature>
<dbReference type="Pfam" id="PF13884">
    <property type="entry name" value="Peptidase_S74"/>
    <property type="match status" value="1"/>
</dbReference>
<dbReference type="InterPro" id="IPR030392">
    <property type="entry name" value="S74_ICA"/>
</dbReference>
<dbReference type="PROSITE" id="PS51688">
    <property type="entry name" value="ICA"/>
    <property type="match status" value="1"/>
</dbReference>
<dbReference type="RefSeq" id="WP_367722547.1">
    <property type="nucleotide sequence ID" value="NZ_JBFOCI010000002.1"/>
</dbReference>
<dbReference type="Proteomes" id="UP001556196">
    <property type="component" value="Unassembled WGS sequence"/>
</dbReference>
<evidence type="ECO:0000313" key="2">
    <source>
        <dbReference type="EMBL" id="MEW9805450.1"/>
    </source>
</evidence>
<accession>A0ABV3QXB9</accession>
<evidence type="ECO:0000313" key="3">
    <source>
        <dbReference type="Proteomes" id="UP001556196"/>
    </source>
</evidence>
<gene>
    <name evidence="2" type="ORF">ABUE31_05575</name>
</gene>